<dbReference type="AlphaFoldDB" id="A0A098SB55"/>
<organism evidence="3 4">
    <name type="scientific">Phaeodactylibacter xiamenensis</name>
    <dbReference type="NCBI Taxonomy" id="1524460"/>
    <lineage>
        <taxon>Bacteria</taxon>
        <taxon>Pseudomonadati</taxon>
        <taxon>Bacteroidota</taxon>
        <taxon>Saprospiria</taxon>
        <taxon>Saprospirales</taxon>
        <taxon>Haliscomenobacteraceae</taxon>
        <taxon>Phaeodactylibacter</taxon>
    </lineage>
</organism>
<name>A0A098SB55_9BACT</name>
<dbReference type="Pfam" id="PF01075">
    <property type="entry name" value="Glyco_transf_9"/>
    <property type="match status" value="1"/>
</dbReference>
<dbReference type="PANTHER" id="PTHR30160">
    <property type="entry name" value="TETRAACYLDISACCHARIDE 4'-KINASE-RELATED"/>
    <property type="match status" value="1"/>
</dbReference>
<evidence type="ECO:0000256" key="2">
    <source>
        <dbReference type="ARBA" id="ARBA00022679"/>
    </source>
</evidence>
<evidence type="ECO:0000256" key="1">
    <source>
        <dbReference type="ARBA" id="ARBA00022676"/>
    </source>
</evidence>
<accession>A0A098SB55</accession>
<proteinExistence type="predicted"/>
<dbReference type="Proteomes" id="UP000029736">
    <property type="component" value="Unassembled WGS sequence"/>
</dbReference>
<evidence type="ECO:0000313" key="4">
    <source>
        <dbReference type="Proteomes" id="UP000029736"/>
    </source>
</evidence>
<dbReference type="InterPro" id="IPR002201">
    <property type="entry name" value="Glyco_trans_9"/>
</dbReference>
<dbReference type="RefSeq" id="WP_044216483.1">
    <property type="nucleotide sequence ID" value="NZ_JBKAGJ010000019.1"/>
</dbReference>
<dbReference type="STRING" id="1524460.IX84_03395"/>
<reference evidence="3 4" key="1">
    <citation type="journal article" date="2014" name="Int. J. Syst. Evol. Microbiol.">
        <title>Phaeodactylibacter xiamenensis gen. nov., sp. nov., a member of the family Saprospiraceae isolated from the marine alga Phaeodactylum tricornutum.</title>
        <authorList>
            <person name="Chen Z.Jr."/>
            <person name="Lei X."/>
            <person name="Lai Q."/>
            <person name="Li Y."/>
            <person name="Zhang B."/>
            <person name="Zhang J."/>
            <person name="Zhang H."/>
            <person name="Yang L."/>
            <person name="Zheng W."/>
            <person name="Tian Y."/>
            <person name="Yu Z."/>
            <person name="Xu H.Jr."/>
            <person name="Zheng T."/>
        </authorList>
    </citation>
    <scope>NUCLEOTIDE SEQUENCE [LARGE SCALE GENOMIC DNA]</scope>
    <source>
        <strain evidence="3 4">KD52</strain>
    </source>
</reference>
<keyword evidence="1" id="KW-0328">Glycosyltransferase</keyword>
<dbReference type="SUPFAM" id="SSF53756">
    <property type="entry name" value="UDP-Glycosyltransferase/glycogen phosphorylase"/>
    <property type="match status" value="1"/>
</dbReference>
<evidence type="ECO:0000313" key="3">
    <source>
        <dbReference type="EMBL" id="KGE89371.1"/>
    </source>
</evidence>
<dbReference type="GO" id="GO:0009244">
    <property type="term" value="P:lipopolysaccharide core region biosynthetic process"/>
    <property type="evidence" value="ECO:0007669"/>
    <property type="project" value="TreeGrafter"/>
</dbReference>
<protein>
    <submittedName>
        <fullName evidence="3">Glycosyl transferase</fullName>
    </submittedName>
</protein>
<comment type="caution">
    <text evidence="3">The sequence shown here is derived from an EMBL/GenBank/DDBJ whole genome shotgun (WGS) entry which is preliminary data.</text>
</comment>
<dbReference type="Gene3D" id="3.40.50.2000">
    <property type="entry name" value="Glycogen Phosphorylase B"/>
    <property type="match status" value="2"/>
</dbReference>
<keyword evidence="4" id="KW-1185">Reference proteome</keyword>
<dbReference type="OrthoDB" id="9768048at2"/>
<dbReference type="GO" id="GO:0008713">
    <property type="term" value="F:ADP-heptose-lipopolysaccharide heptosyltransferase activity"/>
    <property type="evidence" value="ECO:0007669"/>
    <property type="project" value="TreeGrafter"/>
</dbReference>
<gene>
    <name evidence="3" type="ORF">IX84_03395</name>
</gene>
<dbReference type="InterPro" id="IPR051199">
    <property type="entry name" value="LPS_LOS_Heptosyltrfase"/>
</dbReference>
<dbReference type="GO" id="GO:0005829">
    <property type="term" value="C:cytosol"/>
    <property type="evidence" value="ECO:0007669"/>
    <property type="project" value="TreeGrafter"/>
</dbReference>
<dbReference type="PANTHER" id="PTHR30160:SF1">
    <property type="entry name" value="LIPOPOLYSACCHARIDE 1,2-N-ACETYLGLUCOSAMINETRANSFERASE-RELATED"/>
    <property type="match status" value="1"/>
</dbReference>
<keyword evidence="2 3" id="KW-0808">Transferase</keyword>
<dbReference type="EMBL" id="JPOS01000010">
    <property type="protein sequence ID" value="KGE89371.1"/>
    <property type="molecule type" value="Genomic_DNA"/>
</dbReference>
<sequence length="333" mass="36809">MKVLIVRFSSIGDIVLTTPVIRAVKQQLNAEVHYLTKRSFRGILAHNPYVDKVYTIDKKVSEVKAELQAENYDYVLDLHHNLRSREVKWALRAKAYTFDKINLEKWLIVNLKVDRLPDTHIVHRYMATAAPLGAAYDGQGLDYFIPEEDEVAMGALLSTNVLGPVADAPAYTALVIGAAHNTKRLPTHRLIELCQMLTGPVVLLGGPAEAEEGQAIADAGGGHVLNTCGKFNLNQSASVVQQASRVITHDTGLMHIAAAFRKPIVSIWGNTIPEFGMYPFFPEGEGHNTTVQVEGLKCRPCSKIGYQRCPKGHFRCMEDLPLQAVQKGLEKMA</sequence>
<dbReference type="CDD" id="cd03789">
    <property type="entry name" value="GT9_LPS_heptosyltransferase"/>
    <property type="match status" value="1"/>
</dbReference>